<accession>A0A1G6LNM4</accession>
<feature type="transmembrane region" description="Helical" evidence="6">
    <location>
        <begin position="175"/>
        <end position="198"/>
    </location>
</feature>
<dbReference type="InterPro" id="IPR045062">
    <property type="entry name" value="Cyt_c_biogenesis_CcsA/CcmC"/>
</dbReference>
<keyword evidence="9" id="KW-1185">Reference proteome</keyword>
<feature type="transmembrane region" description="Helical" evidence="6">
    <location>
        <begin position="79"/>
        <end position="98"/>
    </location>
</feature>
<evidence type="ECO:0000256" key="5">
    <source>
        <dbReference type="ARBA" id="ARBA00023136"/>
    </source>
</evidence>
<dbReference type="OrthoDB" id="9814290at2"/>
<reference evidence="8 9" key="1">
    <citation type="submission" date="2016-10" db="EMBL/GenBank/DDBJ databases">
        <authorList>
            <person name="de Groot N.N."/>
        </authorList>
    </citation>
    <scope>NUCLEOTIDE SEQUENCE [LARGE SCALE GENOMIC DNA]</scope>
    <source>
        <strain evidence="8 9">DSM 45514</strain>
    </source>
</reference>
<feature type="transmembrane region" description="Helical" evidence="6">
    <location>
        <begin position="372"/>
        <end position="396"/>
    </location>
</feature>
<evidence type="ECO:0000256" key="4">
    <source>
        <dbReference type="ARBA" id="ARBA00022989"/>
    </source>
</evidence>
<comment type="subcellular location">
    <subcellularLocation>
        <location evidence="1">Membrane</location>
        <topology evidence="1">Multi-pass membrane protein</topology>
    </subcellularLocation>
</comment>
<dbReference type="GO" id="GO:0017004">
    <property type="term" value="P:cytochrome complex assembly"/>
    <property type="evidence" value="ECO:0007669"/>
    <property type="project" value="UniProtKB-KW"/>
</dbReference>
<dbReference type="PANTHER" id="PTHR30071:SF1">
    <property type="entry name" value="CYTOCHROME B_B6 PROTEIN-RELATED"/>
    <property type="match status" value="1"/>
</dbReference>
<feature type="transmembrane region" description="Helical" evidence="6">
    <location>
        <begin position="105"/>
        <end position="123"/>
    </location>
</feature>
<evidence type="ECO:0000256" key="6">
    <source>
        <dbReference type="SAM" id="Phobius"/>
    </source>
</evidence>
<evidence type="ECO:0000256" key="3">
    <source>
        <dbReference type="ARBA" id="ARBA00022748"/>
    </source>
</evidence>
<feature type="transmembrane region" description="Helical" evidence="6">
    <location>
        <begin position="48"/>
        <end position="67"/>
    </location>
</feature>
<dbReference type="InterPro" id="IPR002541">
    <property type="entry name" value="Cyt_c_assembly"/>
</dbReference>
<dbReference type="NCBIfam" id="TIGR03144">
    <property type="entry name" value="cytochr_II_ccsB"/>
    <property type="match status" value="1"/>
</dbReference>
<organism evidence="8 9">
    <name type="scientific">Melghirimyces thermohalophilus</name>
    <dbReference type="NCBI Taxonomy" id="1236220"/>
    <lineage>
        <taxon>Bacteria</taxon>
        <taxon>Bacillati</taxon>
        <taxon>Bacillota</taxon>
        <taxon>Bacilli</taxon>
        <taxon>Bacillales</taxon>
        <taxon>Thermoactinomycetaceae</taxon>
        <taxon>Melghirimyces</taxon>
    </lineage>
</organism>
<evidence type="ECO:0000313" key="8">
    <source>
        <dbReference type="EMBL" id="SDC44898.1"/>
    </source>
</evidence>
<feature type="domain" description="Cytochrome c assembly protein" evidence="7">
    <location>
        <begin position="276"/>
        <end position="397"/>
    </location>
</feature>
<dbReference type="Pfam" id="PF01578">
    <property type="entry name" value="Cytochrom_C_asm"/>
    <property type="match status" value="1"/>
</dbReference>
<dbReference type="Proteomes" id="UP000199387">
    <property type="component" value="Unassembled WGS sequence"/>
</dbReference>
<feature type="transmembrane region" description="Helical" evidence="6">
    <location>
        <begin position="135"/>
        <end position="163"/>
    </location>
</feature>
<gene>
    <name evidence="8" type="ORF">SAMN04488112_10855</name>
</gene>
<dbReference type="GO" id="GO:0005886">
    <property type="term" value="C:plasma membrane"/>
    <property type="evidence" value="ECO:0007669"/>
    <property type="project" value="TreeGrafter"/>
</dbReference>
<feature type="transmembrane region" description="Helical" evidence="6">
    <location>
        <begin position="345"/>
        <end position="360"/>
    </location>
</feature>
<keyword evidence="4 6" id="KW-1133">Transmembrane helix</keyword>
<dbReference type="GO" id="GO:0020037">
    <property type="term" value="F:heme binding"/>
    <property type="evidence" value="ECO:0007669"/>
    <property type="project" value="InterPro"/>
</dbReference>
<feature type="transmembrane region" description="Helical" evidence="6">
    <location>
        <begin position="6"/>
        <end position="27"/>
    </location>
</feature>
<feature type="transmembrane region" description="Helical" evidence="6">
    <location>
        <begin position="265"/>
        <end position="283"/>
    </location>
</feature>
<evidence type="ECO:0000256" key="2">
    <source>
        <dbReference type="ARBA" id="ARBA00022692"/>
    </source>
</evidence>
<keyword evidence="5 6" id="KW-0472">Membrane</keyword>
<name>A0A1G6LNM4_9BACL</name>
<evidence type="ECO:0000313" key="9">
    <source>
        <dbReference type="Proteomes" id="UP000199387"/>
    </source>
</evidence>
<proteinExistence type="predicted"/>
<feature type="transmembrane region" description="Helical" evidence="6">
    <location>
        <begin position="306"/>
        <end position="330"/>
    </location>
</feature>
<sequence length="400" mass="45077">MEQLMQVSLGAMFFLYLLSAIAFVMAVTGKGSRVGKEVHTRRWGRRGIILALIGIISNIIFIASRLMIGGHFTSNMFEFTSFLAFAIAVAFVVIFFIYRAISMGAFAMPLVVILLAYAINFPTEVEPLIPALQSYWLHIHVTTAALGEGALSVGFVAGLVYLIRWVGEDHSTRTAAWLEVVMAVILMFVGFVAASFTFGALDYQVTYKHVVDGQLMAQEYDMPPIAGPFDGELLESQTPFGWTQPFFEVPEWMKGENAASKFNSVLWSIIAGLILYGLLRLLFRKRVYEMLYPVVRKMNLENVDEVSYRAIAIGYPIFTLGALVFAMIWAHEAWGRFWGWDPKETWALITWLYYSAYLHFRLSRGWHGLKSAWMAVGGFLIIMINLIVVNFVFAGLHSYA</sequence>
<dbReference type="AlphaFoldDB" id="A0A1G6LNM4"/>
<protein>
    <submittedName>
        <fullName evidence="8">Cytochrome c-type biogenesis protein CcsB</fullName>
    </submittedName>
</protein>
<evidence type="ECO:0000259" key="7">
    <source>
        <dbReference type="Pfam" id="PF01578"/>
    </source>
</evidence>
<dbReference type="STRING" id="1236220.SAMN04488112_10855"/>
<dbReference type="RefSeq" id="WP_091568421.1">
    <property type="nucleotide sequence ID" value="NZ_FMZA01000008.1"/>
</dbReference>
<keyword evidence="2 6" id="KW-0812">Transmembrane</keyword>
<dbReference type="InterPro" id="IPR017562">
    <property type="entry name" value="Cyt_c_biogenesis_CcsA"/>
</dbReference>
<dbReference type="EMBL" id="FMZA01000008">
    <property type="protein sequence ID" value="SDC44898.1"/>
    <property type="molecule type" value="Genomic_DNA"/>
</dbReference>
<keyword evidence="3" id="KW-0201">Cytochrome c-type biogenesis</keyword>
<evidence type="ECO:0000256" key="1">
    <source>
        <dbReference type="ARBA" id="ARBA00004141"/>
    </source>
</evidence>
<dbReference type="PANTHER" id="PTHR30071">
    <property type="entry name" value="HEME EXPORTER PROTEIN C"/>
    <property type="match status" value="1"/>
</dbReference>